<evidence type="ECO:0000313" key="4">
    <source>
        <dbReference type="Proteomes" id="UP000248291"/>
    </source>
</evidence>
<dbReference type="InterPro" id="IPR008727">
    <property type="entry name" value="PAAR_motif"/>
</dbReference>
<accession>A0A0K8M526</accession>
<dbReference type="Gene3D" id="2.60.200.60">
    <property type="match status" value="1"/>
</dbReference>
<evidence type="ECO:0000313" key="1">
    <source>
        <dbReference type="EMBL" id="ATV17267.1"/>
    </source>
</evidence>
<dbReference type="Proteomes" id="UP000230024">
    <property type="component" value="Chromosome"/>
</dbReference>
<dbReference type="CDD" id="cd14744">
    <property type="entry name" value="PAAR_CT_2"/>
    <property type="match status" value="1"/>
</dbReference>
<protein>
    <submittedName>
        <fullName evidence="1">PAAR domain-containing protein</fullName>
    </submittedName>
    <submittedName>
        <fullName evidence="2">Protein involved in TypeVI secretion</fullName>
    </submittedName>
</protein>
<dbReference type="EMBL" id="BGKA01000087">
    <property type="protein sequence ID" value="GBH16617.1"/>
    <property type="molecule type" value="Genomic_DNA"/>
</dbReference>
<dbReference type="Proteomes" id="UP000248291">
    <property type="component" value="Unassembled WGS sequence"/>
</dbReference>
<proteinExistence type="predicted"/>
<reference evidence="2 4" key="2">
    <citation type="submission" date="2018-04" db="EMBL/GenBank/DDBJ databases">
        <title>Draft genome sequence of Pseudomonas syringae pv. actinidiae biovar 3 strains isolated from kiwifruit in Kagawa prefecture.</title>
        <authorList>
            <person name="Tabuchi M."/>
            <person name="Saito M."/>
            <person name="Fujiwara S."/>
            <person name="Sasa N."/>
            <person name="Akimitsu K."/>
            <person name="Gomi K."/>
            <person name="Konishi-Sugita S."/>
            <person name="Hamano K."/>
            <person name="Kataoka I."/>
        </authorList>
    </citation>
    <scope>NUCLEOTIDE SEQUENCE [LARGE SCALE GENOMIC DNA]</scope>
    <source>
        <strain evidence="2 4">MAFF212211</strain>
    </source>
</reference>
<reference evidence="1 3" key="1">
    <citation type="submission" date="2017-11" db="EMBL/GenBank/DDBJ databases">
        <title>Complete DNA Sequence of Pseudomonas syringae pv. actinidiae, biovar 5 (Psa5).</title>
        <authorList>
            <person name="Butler M."/>
            <person name="Taiaroa G."/>
            <person name="Sumpter N."/>
            <person name="Poulter R."/>
        </authorList>
    </citation>
    <scope>NUCLEOTIDE SEQUENCE [LARGE SCALE GENOMIC DNA]</scope>
    <source>
        <strain evidence="1 3">MAFF212063</strain>
    </source>
</reference>
<evidence type="ECO:0000313" key="3">
    <source>
        <dbReference type="Proteomes" id="UP000230024"/>
    </source>
</evidence>
<evidence type="ECO:0000313" key="2">
    <source>
        <dbReference type="EMBL" id="GBH16617.1"/>
    </source>
</evidence>
<dbReference type="RefSeq" id="WP_017682475.1">
    <property type="nucleotide sequence ID" value="NZ_BGKA01000087.1"/>
</dbReference>
<name>A0A0K8M526_PSESF</name>
<dbReference type="EMBL" id="CP024712">
    <property type="protein sequence ID" value="ATV17267.1"/>
    <property type="molecule type" value="Genomic_DNA"/>
</dbReference>
<dbReference type="Pfam" id="PF05488">
    <property type="entry name" value="PAAR_motif"/>
    <property type="match status" value="1"/>
</dbReference>
<sequence length="87" mass="9131">MMPLVRLGDPLQPFGGEVLSGHYEAFGKPVACVDDQARCNLHGMTHIIEGTSISTMDGKPVALDGHRCACGCQLVSTLAATFMSVAP</sequence>
<gene>
    <name evidence="1" type="ORF">CT122_10635</name>
    <name evidence="2" type="ORF">KPSA3_02570</name>
</gene>
<dbReference type="AlphaFoldDB" id="A0A0K8M526"/>
<organism evidence="2 4">
    <name type="scientific">Pseudomonas syringae pv. actinidiae</name>
    <dbReference type="NCBI Taxonomy" id="103796"/>
    <lineage>
        <taxon>Bacteria</taxon>
        <taxon>Pseudomonadati</taxon>
        <taxon>Pseudomonadota</taxon>
        <taxon>Gammaproteobacteria</taxon>
        <taxon>Pseudomonadales</taxon>
        <taxon>Pseudomonadaceae</taxon>
        <taxon>Pseudomonas</taxon>
        <taxon>Pseudomonas syringae</taxon>
    </lineage>
</organism>